<accession>A0A485M0S1</accession>
<gene>
    <name evidence="1" type="ORF">SCFA_420029</name>
</gene>
<dbReference type="AlphaFoldDB" id="A0A485M0S1"/>
<name>A0A485M0S1_9ZZZZ</name>
<sequence>MYRCRTENGLGQKTCIYKNKPDGCRDISALVAILVLGCFAECEKIGILRTQEDMHC</sequence>
<organism evidence="1">
    <name type="scientific">anaerobic digester metagenome</name>
    <dbReference type="NCBI Taxonomy" id="1263854"/>
    <lineage>
        <taxon>unclassified sequences</taxon>
        <taxon>metagenomes</taxon>
        <taxon>ecological metagenomes</taxon>
    </lineage>
</organism>
<proteinExistence type="predicted"/>
<dbReference type="EMBL" id="CAADRM010000106">
    <property type="protein sequence ID" value="VFU15560.1"/>
    <property type="molecule type" value="Genomic_DNA"/>
</dbReference>
<evidence type="ECO:0000313" key="1">
    <source>
        <dbReference type="EMBL" id="VFU15560.1"/>
    </source>
</evidence>
<protein>
    <submittedName>
        <fullName evidence="1">Uncharacterized protein</fullName>
    </submittedName>
</protein>
<reference evidence="1" key="1">
    <citation type="submission" date="2019-03" db="EMBL/GenBank/DDBJ databases">
        <authorList>
            <person name="Hao L."/>
        </authorList>
    </citation>
    <scope>NUCLEOTIDE SEQUENCE</scope>
</reference>